<dbReference type="GO" id="GO:0005615">
    <property type="term" value="C:extracellular space"/>
    <property type="evidence" value="ECO:0007669"/>
    <property type="project" value="TreeGrafter"/>
</dbReference>
<dbReference type="InterPro" id="IPR024548">
    <property type="entry name" value="Cu2_monoox_C"/>
</dbReference>
<keyword evidence="10" id="KW-0472">Membrane</keyword>
<keyword evidence="5" id="KW-0479">Metal-binding</keyword>
<keyword evidence="8" id="KW-0186">Copper</keyword>
<dbReference type="Proteomes" id="UP000005408">
    <property type="component" value="Unassembled WGS sequence"/>
</dbReference>
<sequence length="577" mass="64831">METFSSVSITLLVFFAQTGTSLEIFKYKVELDVNTNLVLRWGIDYNMARIYFELSATVLPGQGLMFGFSDYGDVTGADLAVLGTHFGKVNLKDCWTDKNGILRMDFRQNYALTSGEWRNNKLLARFHRRFDTCDPMDYAIDTGTTHVIFAVTQGPLHPGQQLPSSVKVGLQRVQLLKPDLPQPDIPPDTWSFDILNPNITIPARDTTYWWYVTQLPQLPIKNHVIQYEGIITKGNEEFVHHIEVFHCQVDPWVKVTSYNGPGMAEDKSPELEACREVIGAWAMGASAIYLPNEAGTAIGGPHLSRYVLLEVHLNNPKLKTGVKDSSGIRFRVTRHLRPYDSGIMELGLEYTNKMAIPPGQSAFTLPGYCIPECTSIALPPSGIRIYASQLHTHLTGKKVFTKHFRAGIELPELNRDNHYSPHFQEIRTLPRHVHVLPGDALVTSCVDSTANRSSITLGGFSIREEMCVNYVHYYPRCQLEVCKSSVADHSLHRFFQLANATQNSDDVAERYKSVDWTPSKVASLQKLYQHAPISMQCNTSSGVRFPGYWSTKSVPRILLPRKSASTGCVKDIPWVIP</sequence>
<name>A0A8W8LCF9_MAGGI</name>
<dbReference type="GO" id="GO:0030667">
    <property type="term" value="C:secretory granule membrane"/>
    <property type="evidence" value="ECO:0007669"/>
    <property type="project" value="TreeGrafter"/>
</dbReference>
<evidence type="ECO:0000256" key="13">
    <source>
        <dbReference type="SAM" id="SignalP"/>
    </source>
</evidence>
<dbReference type="GO" id="GO:0004500">
    <property type="term" value="F:dopamine beta-monooxygenase activity"/>
    <property type="evidence" value="ECO:0007669"/>
    <property type="project" value="InterPro"/>
</dbReference>
<accession>A0A8W8LCF9</accession>
<evidence type="ECO:0000313" key="15">
    <source>
        <dbReference type="EnsemblMetazoa" id="G27497.3:cds"/>
    </source>
</evidence>
<dbReference type="Pfam" id="PF03712">
    <property type="entry name" value="Cu2_monoox_C"/>
    <property type="match status" value="1"/>
</dbReference>
<keyword evidence="9" id="KW-0503">Monooxygenase</keyword>
<dbReference type="Gene3D" id="2.60.120.310">
    <property type="entry name" value="Copper type II, ascorbate-dependent monooxygenase, N-terminal domain"/>
    <property type="match status" value="1"/>
</dbReference>
<dbReference type="InterPro" id="IPR005018">
    <property type="entry name" value="DOMON_domain"/>
</dbReference>
<dbReference type="InterPro" id="IPR014784">
    <property type="entry name" value="Cu2_ascorb_mOase-like_C"/>
</dbReference>
<dbReference type="Pfam" id="PF01082">
    <property type="entry name" value="Cu2_monooxygen"/>
    <property type="match status" value="1"/>
</dbReference>
<reference evidence="15" key="1">
    <citation type="submission" date="2022-08" db="UniProtKB">
        <authorList>
            <consortium name="EnsemblMetazoa"/>
        </authorList>
    </citation>
    <scope>IDENTIFICATION</scope>
    <source>
        <strain evidence="15">05x7-T-G4-1.051#20</strain>
    </source>
</reference>
<dbReference type="GO" id="GO:0005507">
    <property type="term" value="F:copper ion binding"/>
    <property type="evidence" value="ECO:0007669"/>
    <property type="project" value="InterPro"/>
</dbReference>
<dbReference type="InterPro" id="IPR000323">
    <property type="entry name" value="Cu2_ascorb_mOase_N"/>
</dbReference>
<dbReference type="GO" id="GO:0042420">
    <property type="term" value="P:dopamine catabolic process"/>
    <property type="evidence" value="ECO:0007669"/>
    <property type="project" value="TreeGrafter"/>
</dbReference>
<evidence type="ECO:0000256" key="10">
    <source>
        <dbReference type="ARBA" id="ARBA00023136"/>
    </source>
</evidence>
<evidence type="ECO:0000256" key="6">
    <source>
        <dbReference type="ARBA" id="ARBA00022989"/>
    </source>
</evidence>
<dbReference type="FunFam" id="2.60.120.230:FF:000001">
    <property type="entry name" value="Monooxygenase, DBH-like 1"/>
    <property type="match status" value="1"/>
</dbReference>
<keyword evidence="13" id="KW-0732">Signal</keyword>
<comment type="similarity">
    <text evidence="3">Belongs to the copper type II ascorbate-dependent monooxygenase family.</text>
</comment>
<dbReference type="GO" id="GO:0042421">
    <property type="term" value="P:norepinephrine biosynthetic process"/>
    <property type="evidence" value="ECO:0007669"/>
    <property type="project" value="TreeGrafter"/>
</dbReference>
<evidence type="ECO:0000256" key="3">
    <source>
        <dbReference type="ARBA" id="ARBA00010676"/>
    </source>
</evidence>
<evidence type="ECO:0000256" key="4">
    <source>
        <dbReference type="ARBA" id="ARBA00022692"/>
    </source>
</evidence>
<dbReference type="Gene3D" id="2.60.120.230">
    <property type="match status" value="1"/>
</dbReference>
<feature type="signal peptide" evidence="13">
    <location>
        <begin position="1"/>
        <end position="21"/>
    </location>
</feature>
<keyword evidence="4" id="KW-0812">Transmembrane</keyword>
<dbReference type="PRINTS" id="PR00767">
    <property type="entry name" value="DBMONOXGNASE"/>
</dbReference>
<evidence type="ECO:0000313" key="16">
    <source>
        <dbReference type="Proteomes" id="UP000005408"/>
    </source>
</evidence>
<evidence type="ECO:0000256" key="12">
    <source>
        <dbReference type="ARBA" id="ARBA00023180"/>
    </source>
</evidence>
<dbReference type="InterPro" id="IPR045266">
    <property type="entry name" value="DOH_DOMON"/>
</dbReference>
<keyword evidence="6" id="KW-1133">Transmembrane helix</keyword>
<comment type="cofactor">
    <cofactor evidence="1">
        <name>Cu(2+)</name>
        <dbReference type="ChEBI" id="CHEBI:29036"/>
    </cofactor>
</comment>
<evidence type="ECO:0000256" key="2">
    <source>
        <dbReference type="ARBA" id="ARBA00004167"/>
    </source>
</evidence>
<dbReference type="AlphaFoldDB" id="A0A8W8LCF9"/>
<dbReference type="PANTHER" id="PTHR10157:SF29">
    <property type="entry name" value="DOPAMINE BETA-HYDROXYLASE"/>
    <property type="match status" value="1"/>
</dbReference>
<dbReference type="SUPFAM" id="SSF49742">
    <property type="entry name" value="PHM/PNGase F"/>
    <property type="match status" value="2"/>
</dbReference>
<dbReference type="InterPro" id="IPR028460">
    <property type="entry name" value="Tbh/DBH"/>
</dbReference>
<organism evidence="15 16">
    <name type="scientific">Magallana gigas</name>
    <name type="common">Pacific oyster</name>
    <name type="synonym">Crassostrea gigas</name>
    <dbReference type="NCBI Taxonomy" id="29159"/>
    <lineage>
        <taxon>Eukaryota</taxon>
        <taxon>Metazoa</taxon>
        <taxon>Spiralia</taxon>
        <taxon>Lophotrochozoa</taxon>
        <taxon>Mollusca</taxon>
        <taxon>Bivalvia</taxon>
        <taxon>Autobranchia</taxon>
        <taxon>Pteriomorphia</taxon>
        <taxon>Ostreida</taxon>
        <taxon>Ostreoidea</taxon>
        <taxon>Ostreidae</taxon>
        <taxon>Magallana</taxon>
    </lineage>
</organism>
<protein>
    <recommendedName>
        <fullName evidence="14">DOMON domain-containing protein</fullName>
    </recommendedName>
</protein>
<evidence type="ECO:0000256" key="9">
    <source>
        <dbReference type="ARBA" id="ARBA00023033"/>
    </source>
</evidence>
<keyword evidence="16" id="KW-1185">Reference proteome</keyword>
<feature type="domain" description="DOMON" evidence="14">
    <location>
        <begin position="35"/>
        <end position="152"/>
    </location>
</feature>
<evidence type="ECO:0000259" key="14">
    <source>
        <dbReference type="PROSITE" id="PS50836"/>
    </source>
</evidence>
<dbReference type="PANTHER" id="PTHR10157">
    <property type="entry name" value="DOPAMINE BETA HYDROXYLASE RELATED"/>
    <property type="match status" value="1"/>
</dbReference>
<dbReference type="EnsemblMetazoa" id="G27497.3">
    <property type="protein sequence ID" value="G27497.3:cds"/>
    <property type="gene ID" value="G27497"/>
</dbReference>
<dbReference type="InterPro" id="IPR000945">
    <property type="entry name" value="DBH-like"/>
</dbReference>
<proteinExistence type="inferred from homology"/>
<comment type="subcellular location">
    <subcellularLocation>
        <location evidence="2">Membrane</location>
        <topology evidence="2">Single-pass membrane protein</topology>
    </subcellularLocation>
</comment>
<dbReference type="PROSITE" id="PS50836">
    <property type="entry name" value="DOMON"/>
    <property type="match status" value="1"/>
</dbReference>
<keyword evidence="12" id="KW-0325">Glycoprotein</keyword>
<evidence type="ECO:0000256" key="11">
    <source>
        <dbReference type="ARBA" id="ARBA00023157"/>
    </source>
</evidence>
<dbReference type="SMART" id="SM00664">
    <property type="entry name" value="DoH"/>
    <property type="match status" value="1"/>
</dbReference>
<evidence type="ECO:0000256" key="8">
    <source>
        <dbReference type="ARBA" id="ARBA00023008"/>
    </source>
</evidence>
<dbReference type="GO" id="GO:0006589">
    <property type="term" value="P:octopamine biosynthetic process"/>
    <property type="evidence" value="ECO:0007669"/>
    <property type="project" value="TreeGrafter"/>
</dbReference>
<evidence type="ECO:0000256" key="5">
    <source>
        <dbReference type="ARBA" id="ARBA00022723"/>
    </source>
</evidence>
<keyword evidence="7" id="KW-0560">Oxidoreductase</keyword>
<feature type="chain" id="PRO_5036489837" description="DOMON domain-containing protein" evidence="13">
    <location>
        <begin position="22"/>
        <end position="577"/>
    </location>
</feature>
<evidence type="ECO:0000256" key="7">
    <source>
        <dbReference type="ARBA" id="ARBA00023002"/>
    </source>
</evidence>
<dbReference type="CDD" id="cd09631">
    <property type="entry name" value="DOMON_DOH"/>
    <property type="match status" value="1"/>
</dbReference>
<dbReference type="InterPro" id="IPR036939">
    <property type="entry name" value="Cu2_ascorb_mOase_N_sf"/>
</dbReference>
<dbReference type="Pfam" id="PF03351">
    <property type="entry name" value="DOMON"/>
    <property type="match status" value="1"/>
</dbReference>
<dbReference type="InterPro" id="IPR008977">
    <property type="entry name" value="PHM/PNGase_F_dom_sf"/>
</dbReference>
<keyword evidence="11" id="KW-1015">Disulfide bond</keyword>
<dbReference type="FunFam" id="2.60.120.310:FF:000004">
    <property type="entry name" value="DBH-like monooxygenase protein 1"/>
    <property type="match status" value="1"/>
</dbReference>
<evidence type="ECO:0000256" key="1">
    <source>
        <dbReference type="ARBA" id="ARBA00001973"/>
    </source>
</evidence>